<reference evidence="1 2" key="1">
    <citation type="journal article" date="2018" name="PLoS Genet.">
        <title>Population sequencing reveals clonal diversity and ancestral inbreeding in the grapevine cultivar Chardonnay.</title>
        <authorList>
            <person name="Roach M.J."/>
            <person name="Johnson D.L."/>
            <person name="Bohlmann J."/>
            <person name="van Vuuren H.J."/>
            <person name="Jones S.J."/>
            <person name="Pretorius I.S."/>
            <person name="Schmidt S.A."/>
            <person name="Borneman A.R."/>
        </authorList>
    </citation>
    <scope>NUCLEOTIDE SEQUENCE [LARGE SCALE GENOMIC DNA]</scope>
    <source>
        <strain evidence="2">cv. Chardonnay</strain>
        <tissue evidence="1">Leaf</tissue>
    </source>
</reference>
<evidence type="ECO:0000313" key="1">
    <source>
        <dbReference type="EMBL" id="RVW31631.1"/>
    </source>
</evidence>
<proteinExistence type="predicted"/>
<accession>A0A438D852</accession>
<organism evidence="1 2">
    <name type="scientific">Vitis vinifera</name>
    <name type="common">Grape</name>
    <dbReference type="NCBI Taxonomy" id="29760"/>
    <lineage>
        <taxon>Eukaryota</taxon>
        <taxon>Viridiplantae</taxon>
        <taxon>Streptophyta</taxon>
        <taxon>Embryophyta</taxon>
        <taxon>Tracheophyta</taxon>
        <taxon>Spermatophyta</taxon>
        <taxon>Magnoliopsida</taxon>
        <taxon>eudicotyledons</taxon>
        <taxon>Gunneridae</taxon>
        <taxon>Pentapetalae</taxon>
        <taxon>rosids</taxon>
        <taxon>Vitales</taxon>
        <taxon>Vitaceae</taxon>
        <taxon>Viteae</taxon>
        <taxon>Vitis</taxon>
    </lineage>
</organism>
<sequence>MFLCDPHSWDCSFNPTPIIEGVVDIPITCTHVEQVFGIPPGRRKLVLDTHRHHDRHIPSIQEIEHLMGHHALWHAPPEALIGDVNWGQFLLDELMHEVGPSIVNHDFPDLSDALEAADGVGAPFSSEPNILEATIPDLTPEGLTSSRLDIVVTWPSVANDTDLLPLAAPLLVTAPANTIDRLEKLNHEDISIADYTFDASWDPM</sequence>
<dbReference type="Proteomes" id="UP000288805">
    <property type="component" value="Unassembled WGS sequence"/>
</dbReference>
<dbReference type="AlphaFoldDB" id="A0A438D852"/>
<name>A0A438D852_VITVI</name>
<protein>
    <submittedName>
        <fullName evidence="1">Uncharacterized protein</fullName>
    </submittedName>
</protein>
<gene>
    <name evidence="1" type="ORF">CK203_092723</name>
</gene>
<comment type="caution">
    <text evidence="1">The sequence shown here is derived from an EMBL/GenBank/DDBJ whole genome shotgun (WGS) entry which is preliminary data.</text>
</comment>
<evidence type="ECO:0000313" key="2">
    <source>
        <dbReference type="Proteomes" id="UP000288805"/>
    </source>
</evidence>
<dbReference type="EMBL" id="QGNW01001746">
    <property type="protein sequence ID" value="RVW31631.1"/>
    <property type="molecule type" value="Genomic_DNA"/>
</dbReference>